<proteinExistence type="predicted"/>
<comment type="caution">
    <text evidence="1">The sequence shown here is derived from an EMBL/GenBank/DDBJ whole genome shotgun (WGS) entry which is preliminary data.</text>
</comment>
<dbReference type="AlphaFoldDB" id="A0A401S3V7"/>
<keyword evidence="2" id="KW-1185">Reference proteome</keyword>
<evidence type="ECO:0000313" key="1">
    <source>
        <dbReference type="EMBL" id="GCC25052.1"/>
    </source>
</evidence>
<accession>A0A401S3V7</accession>
<dbReference type="Proteomes" id="UP000287033">
    <property type="component" value="Unassembled WGS sequence"/>
</dbReference>
<name>A0A401S3V7_CHIPU</name>
<reference evidence="1 2" key="1">
    <citation type="journal article" date="2018" name="Nat. Ecol. Evol.">
        <title>Shark genomes provide insights into elasmobranch evolution and the origin of vertebrates.</title>
        <authorList>
            <person name="Hara Y"/>
            <person name="Yamaguchi K"/>
            <person name="Onimaru K"/>
            <person name="Kadota M"/>
            <person name="Koyanagi M"/>
            <person name="Keeley SD"/>
            <person name="Tatsumi K"/>
            <person name="Tanaka K"/>
            <person name="Motone F"/>
            <person name="Kageyama Y"/>
            <person name="Nozu R"/>
            <person name="Adachi N"/>
            <person name="Nishimura O"/>
            <person name="Nakagawa R"/>
            <person name="Tanegashima C"/>
            <person name="Kiyatake I"/>
            <person name="Matsumoto R"/>
            <person name="Murakumo K"/>
            <person name="Nishida K"/>
            <person name="Terakita A"/>
            <person name="Kuratani S"/>
            <person name="Sato K"/>
            <person name="Hyodo S Kuraku.S."/>
        </authorList>
    </citation>
    <scope>NUCLEOTIDE SEQUENCE [LARGE SCALE GENOMIC DNA]</scope>
</reference>
<evidence type="ECO:0000313" key="2">
    <source>
        <dbReference type="Proteomes" id="UP000287033"/>
    </source>
</evidence>
<protein>
    <submittedName>
        <fullName evidence="1">Uncharacterized protein</fullName>
    </submittedName>
</protein>
<organism evidence="1 2">
    <name type="scientific">Chiloscyllium punctatum</name>
    <name type="common">Brownbanded bambooshark</name>
    <name type="synonym">Hemiscyllium punctatum</name>
    <dbReference type="NCBI Taxonomy" id="137246"/>
    <lineage>
        <taxon>Eukaryota</taxon>
        <taxon>Metazoa</taxon>
        <taxon>Chordata</taxon>
        <taxon>Craniata</taxon>
        <taxon>Vertebrata</taxon>
        <taxon>Chondrichthyes</taxon>
        <taxon>Elasmobranchii</taxon>
        <taxon>Galeomorphii</taxon>
        <taxon>Galeoidea</taxon>
        <taxon>Orectolobiformes</taxon>
        <taxon>Hemiscylliidae</taxon>
        <taxon>Chiloscyllium</taxon>
    </lineage>
</organism>
<dbReference type="EMBL" id="BEZZ01000074">
    <property type="protein sequence ID" value="GCC25052.1"/>
    <property type="molecule type" value="Genomic_DNA"/>
</dbReference>
<sequence length="80" mass="9087">MREKSSIFVELTIAEELLYRYSRYLVQARWSRAWFSGGVCFEVAPEVAVLSSCGDCSRTGERFVFGVFLPRGWAGPRGLM</sequence>
<gene>
    <name evidence="1" type="ORF">chiPu_0003457</name>
</gene>